<dbReference type="InterPro" id="IPR033469">
    <property type="entry name" value="CYTH-like_dom_sf"/>
</dbReference>
<organism evidence="2">
    <name type="scientific">uncultured Gemmatimonadota bacterium</name>
    <dbReference type="NCBI Taxonomy" id="203437"/>
    <lineage>
        <taxon>Bacteria</taxon>
        <taxon>Pseudomonadati</taxon>
        <taxon>Gemmatimonadota</taxon>
        <taxon>environmental samples</taxon>
    </lineage>
</organism>
<name>A0A6J4LT86_9BACT</name>
<protein>
    <recommendedName>
        <fullName evidence="1">CHAD domain-containing protein</fullName>
    </recommendedName>
</protein>
<dbReference type="Gene3D" id="2.40.320.10">
    <property type="entry name" value="Hypothetical Protein Pfu-838710-001"/>
    <property type="match status" value="1"/>
</dbReference>
<dbReference type="InterPro" id="IPR023577">
    <property type="entry name" value="CYTH_domain"/>
</dbReference>
<dbReference type="Pfam" id="PF01928">
    <property type="entry name" value="CYTH"/>
    <property type="match status" value="1"/>
</dbReference>
<dbReference type="AlphaFoldDB" id="A0A6J4LT86"/>
<dbReference type="Pfam" id="PF05235">
    <property type="entry name" value="CHAD"/>
    <property type="match status" value="1"/>
</dbReference>
<dbReference type="SUPFAM" id="SSF55154">
    <property type="entry name" value="CYTH-like phosphatases"/>
    <property type="match status" value="1"/>
</dbReference>
<dbReference type="PANTHER" id="PTHR39339">
    <property type="entry name" value="SLR1444 PROTEIN"/>
    <property type="match status" value="1"/>
</dbReference>
<dbReference type="SMART" id="SM01118">
    <property type="entry name" value="CYTH"/>
    <property type="match status" value="1"/>
</dbReference>
<gene>
    <name evidence="2" type="ORF">AVDCRST_MAG68-2999</name>
</gene>
<dbReference type="EMBL" id="CADCTW010000142">
    <property type="protein sequence ID" value="CAA9341290.1"/>
    <property type="molecule type" value="Genomic_DNA"/>
</dbReference>
<dbReference type="InterPro" id="IPR007899">
    <property type="entry name" value="CHAD_dom"/>
</dbReference>
<proteinExistence type="predicted"/>
<dbReference type="PROSITE" id="PS51708">
    <property type="entry name" value="CHAD"/>
    <property type="match status" value="1"/>
</dbReference>
<reference evidence="2" key="1">
    <citation type="submission" date="2020-02" db="EMBL/GenBank/DDBJ databases">
        <authorList>
            <person name="Meier V. D."/>
        </authorList>
    </citation>
    <scope>NUCLEOTIDE SEQUENCE</scope>
    <source>
        <strain evidence="2">AVDCRST_MAG68</strain>
    </source>
</reference>
<feature type="domain" description="CHAD" evidence="1">
    <location>
        <begin position="8"/>
        <end position="300"/>
    </location>
</feature>
<accession>A0A6J4LT86</accession>
<evidence type="ECO:0000313" key="2">
    <source>
        <dbReference type="EMBL" id="CAA9341290.1"/>
    </source>
</evidence>
<evidence type="ECO:0000259" key="1">
    <source>
        <dbReference type="PROSITE" id="PS51708"/>
    </source>
</evidence>
<dbReference type="SMART" id="SM00880">
    <property type="entry name" value="CHAD"/>
    <property type="match status" value="1"/>
</dbReference>
<dbReference type="Gene3D" id="1.40.20.10">
    <property type="entry name" value="CHAD domain"/>
    <property type="match status" value="1"/>
</dbReference>
<dbReference type="PANTHER" id="PTHR39339:SF1">
    <property type="entry name" value="CHAD DOMAIN-CONTAINING PROTEIN"/>
    <property type="match status" value="1"/>
</dbReference>
<dbReference type="InterPro" id="IPR038186">
    <property type="entry name" value="CHAD_dom_sf"/>
</dbReference>
<sequence>MTDRSTLPGLPAEMAVRWVAVGLLDEAAAAHAGLHDPAQPNALHAFRVALRRLRSTLRAYRDLLGEDVRGKDRRLLRDLARATGDARDAEVQAEWLAARLAKARGAERDAVKEALEQARARVAETQEQLRGSVGHFPAERERLGRRLRRYRTELRAPEPPGGPLFRTELAARLRVEADDVAAKLLAITDEEHQEEAHLARISLKRLRYLLEPVRDAVPGAREVLRELKALQERLGEMHDAHVMLGQASIALADAEAEDPEAVRGARALRQRLGEERTEHFATLQEKWLFGAADAFLGRVRALAGELEGAGPEREIERKFLLSAMPKLTGVEVEIRQIEQGYLPGDRLAERVRRVKTPAGTRWYRTVKLGAGVSRIEVEEETTERIFRTLWSLTRGRRVRKRRYAVPDGGLVWEIDRFRNQRLVLAEVELPAEDTPVEIPAWLAPVLVREVTGDPAYVNLNLAR</sequence>